<comment type="similarity">
    <text evidence="2 10">Belongs to the glycosyltransferase 31 family.</text>
</comment>
<dbReference type="GeneID" id="106816157"/>
<feature type="transmembrane region" description="Helical" evidence="10">
    <location>
        <begin position="45"/>
        <end position="69"/>
    </location>
</feature>
<accession>A0ABM1EVI2</accession>
<evidence type="ECO:0000256" key="9">
    <source>
        <dbReference type="ARBA" id="ARBA00023136"/>
    </source>
</evidence>
<reference evidence="12" key="1">
    <citation type="submission" date="2025-08" db="UniProtKB">
        <authorList>
            <consortium name="RefSeq"/>
        </authorList>
    </citation>
    <scope>IDENTIFICATION</scope>
</reference>
<keyword evidence="6 10" id="KW-0735">Signal-anchor</keyword>
<proteinExistence type="inferred from homology"/>
<keyword evidence="9 10" id="KW-0472">Membrane</keyword>
<evidence type="ECO:0000256" key="1">
    <source>
        <dbReference type="ARBA" id="ARBA00004323"/>
    </source>
</evidence>
<dbReference type="PANTHER" id="PTHR11214:SF376">
    <property type="entry name" value="HEXOSYLTRANSFERASE"/>
    <property type="match status" value="1"/>
</dbReference>
<comment type="subcellular location">
    <subcellularLocation>
        <location evidence="1 10">Golgi apparatus membrane</location>
        <topology evidence="1 10">Single-pass type II membrane protein</topology>
    </subcellularLocation>
</comment>
<evidence type="ECO:0000313" key="12">
    <source>
        <dbReference type="RefSeq" id="XP_014676203.1"/>
    </source>
</evidence>
<dbReference type="EC" id="2.4.1.-" evidence="10"/>
<dbReference type="RefSeq" id="XP_014676203.1">
    <property type="nucleotide sequence ID" value="XM_014820717.1"/>
</dbReference>
<name>A0ABM1EVI2_PRICU</name>
<protein>
    <recommendedName>
        <fullName evidence="10">Hexosyltransferase</fullName>
        <ecNumber evidence="10">2.4.1.-</ecNumber>
    </recommendedName>
</protein>
<sequence>MYPRFACDRVSLIIGGYPCMNVQEMTTVERQRSGTMACSTIQCQLVILSCLIVICILFIVCIMLCPLCIKLPELVSADWHWNPPFDLKQTAPANRLINLTNFSFVIDSDVCGGGNGSEGGGGDVFLLILVHSAPGNAAERTAIRQTWGYATDNYGVRVRTAFLLADPRSERMQRELVGEAARHGDIVQGNFVDSYRNLTYKLMMGMKWAAARCARAQFVLKSDDDVFVDTFAIVRMLRETYAGRGDLLLCNVWTGMPPVRDAASKWYLSPDEFADAEFKPYCSGWAIVLGRDVARAFSLASTNMTYLWIDDVTTGILASELSLRFTKLNEHFALNSHDIGKWAGERALTPPPFVITTYNRNTVFLQNIWRKCEEYYLNKTRPRINLFKWKLW</sequence>
<evidence type="ECO:0000313" key="11">
    <source>
        <dbReference type="Proteomes" id="UP000695022"/>
    </source>
</evidence>
<keyword evidence="4" id="KW-0808">Transferase</keyword>
<evidence type="ECO:0000256" key="6">
    <source>
        <dbReference type="ARBA" id="ARBA00022968"/>
    </source>
</evidence>
<keyword evidence="5 10" id="KW-0812">Transmembrane</keyword>
<organism evidence="11 12">
    <name type="scientific">Priapulus caudatus</name>
    <name type="common">Priapulid worm</name>
    <dbReference type="NCBI Taxonomy" id="37621"/>
    <lineage>
        <taxon>Eukaryota</taxon>
        <taxon>Metazoa</taxon>
        <taxon>Ecdysozoa</taxon>
        <taxon>Scalidophora</taxon>
        <taxon>Priapulida</taxon>
        <taxon>Priapulimorpha</taxon>
        <taxon>Priapulimorphida</taxon>
        <taxon>Priapulidae</taxon>
        <taxon>Priapulus</taxon>
    </lineage>
</organism>
<keyword evidence="8 10" id="KW-0333">Golgi apparatus</keyword>
<dbReference type="Pfam" id="PF01762">
    <property type="entry name" value="Galactosyl_T"/>
    <property type="match status" value="1"/>
</dbReference>
<evidence type="ECO:0000256" key="2">
    <source>
        <dbReference type="ARBA" id="ARBA00008661"/>
    </source>
</evidence>
<keyword evidence="7 10" id="KW-1133">Transmembrane helix</keyword>
<evidence type="ECO:0000256" key="4">
    <source>
        <dbReference type="ARBA" id="ARBA00022679"/>
    </source>
</evidence>
<evidence type="ECO:0000256" key="8">
    <source>
        <dbReference type="ARBA" id="ARBA00023034"/>
    </source>
</evidence>
<dbReference type="PANTHER" id="PTHR11214">
    <property type="entry name" value="BETA-1,3-N-ACETYLGLUCOSAMINYLTRANSFERASE"/>
    <property type="match status" value="1"/>
</dbReference>
<dbReference type="Gene3D" id="3.90.550.50">
    <property type="match status" value="1"/>
</dbReference>
<evidence type="ECO:0000256" key="5">
    <source>
        <dbReference type="ARBA" id="ARBA00022692"/>
    </source>
</evidence>
<gene>
    <name evidence="12" type="primary">LOC106816157</name>
</gene>
<dbReference type="InterPro" id="IPR002659">
    <property type="entry name" value="Glyco_trans_31"/>
</dbReference>
<keyword evidence="11" id="KW-1185">Reference proteome</keyword>
<evidence type="ECO:0000256" key="7">
    <source>
        <dbReference type="ARBA" id="ARBA00022989"/>
    </source>
</evidence>
<keyword evidence="3 10" id="KW-0328">Glycosyltransferase</keyword>
<dbReference type="Proteomes" id="UP000695022">
    <property type="component" value="Unplaced"/>
</dbReference>
<evidence type="ECO:0000256" key="10">
    <source>
        <dbReference type="RuleBase" id="RU363063"/>
    </source>
</evidence>
<evidence type="ECO:0000256" key="3">
    <source>
        <dbReference type="ARBA" id="ARBA00022676"/>
    </source>
</evidence>